<dbReference type="GO" id="GO:0031412">
    <property type="term" value="P:gas vesicle organization"/>
    <property type="evidence" value="ECO:0007669"/>
    <property type="project" value="InterPro"/>
</dbReference>
<dbReference type="PIRSF" id="PIRSF028743">
    <property type="entry name" value="GvpO_protein"/>
    <property type="match status" value="1"/>
</dbReference>
<keyword evidence="2" id="KW-1185">Reference proteome</keyword>
<reference evidence="1 2" key="1">
    <citation type="submission" date="2020-07" db="EMBL/GenBank/DDBJ databases">
        <title>Sequencing the genomes of 1000 actinobacteria strains.</title>
        <authorList>
            <person name="Klenk H.-P."/>
        </authorList>
    </citation>
    <scope>NUCLEOTIDE SEQUENCE [LARGE SCALE GENOMIC DNA]</scope>
    <source>
        <strain evidence="1 2">DSM 42178</strain>
    </source>
</reference>
<protein>
    <recommendedName>
        <fullName evidence="3">Gas vesicle protein</fullName>
    </recommendedName>
</protein>
<proteinExistence type="predicted"/>
<dbReference type="RefSeq" id="WP_246449905.1">
    <property type="nucleotide sequence ID" value="NZ_JACBZD010000001.1"/>
</dbReference>
<dbReference type="EMBL" id="JACBZD010000001">
    <property type="protein sequence ID" value="NYI06121.1"/>
    <property type="molecule type" value="Genomic_DNA"/>
</dbReference>
<gene>
    <name evidence="1" type="ORF">FHU37_003064</name>
</gene>
<dbReference type="Pfam" id="PF05800">
    <property type="entry name" value="GvpO"/>
    <property type="match status" value="1"/>
</dbReference>
<organism evidence="1 2">
    <name type="scientific">Allostreptomyces psammosilenae</name>
    <dbReference type="NCBI Taxonomy" id="1892865"/>
    <lineage>
        <taxon>Bacteria</taxon>
        <taxon>Bacillati</taxon>
        <taxon>Actinomycetota</taxon>
        <taxon>Actinomycetes</taxon>
        <taxon>Kitasatosporales</taxon>
        <taxon>Streptomycetaceae</taxon>
        <taxon>Allostreptomyces</taxon>
    </lineage>
</organism>
<evidence type="ECO:0008006" key="3">
    <source>
        <dbReference type="Google" id="ProtNLM"/>
    </source>
</evidence>
<name>A0A853A608_9ACTN</name>
<evidence type="ECO:0000313" key="2">
    <source>
        <dbReference type="Proteomes" id="UP000567795"/>
    </source>
</evidence>
<sequence>MGEHKGRTIPAAVAVRRAVAQLRELVGHEPESVIAVRRASHGWEMDIEVVELARTPESSSVLASYHVELDADGGLSGYHRTRRYTREQVDQPAGPVLHHR</sequence>
<dbReference type="AlphaFoldDB" id="A0A853A608"/>
<evidence type="ECO:0000313" key="1">
    <source>
        <dbReference type="EMBL" id="NYI06121.1"/>
    </source>
</evidence>
<dbReference type="Proteomes" id="UP000567795">
    <property type="component" value="Unassembled WGS sequence"/>
</dbReference>
<dbReference type="InterPro" id="IPR008634">
    <property type="entry name" value="Gas-vesicle_GvpO"/>
</dbReference>
<comment type="caution">
    <text evidence="1">The sequence shown here is derived from an EMBL/GenBank/DDBJ whole genome shotgun (WGS) entry which is preliminary data.</text>
</comment>
<accession>A0A853A608</accession>